<evidence type="ECO:0000256" key="1">
    <source>
        <dbReference type="SAM" id="MobiDB-lite"/>
    </source>
</evidence>
<feature type="compositionally biased region" description="Basic residues" evidence="1">
    <location>
        <begin position="178"/>
        <end position="192"/>
    </location>
</feature>
<feature type="region of interest" description="Disordered" evidence="1">
    <location>
        <begin position="167"/>
        <end position="204"/>
    </location>
</feature>
<feature type="compositionally biased region" description="Polar residues" evidence="1">
    <location>
        <begin position="11"/>
        <end position="20"/>
    </location>
</feature>
<comment type="caution">
    <text evidence="2">The sequence shown here is derived from an EMBL/GenBank/DDBJ whole genome shotgun (WGS) entry which is preliminary data.</text>
</comment>
<proteinExistence type="predicted"/>
<evidence type="ECO:0000313" key="3">
    <source>
        <dbReference type="Proteomes" id="UP001590950"/>
    </source>
</evidence>
<reference evidence="2 3" key="1">
    <citation type="submission" date="2024-09" db="EMBL/GenBank/DDBJ databases">
        <title>Rethinking Asexuality: The Enigmatic Case of Functional Sexual Genes in Lepraria (Stereocaulaceae).</title>
        <authorList>
            <person name="Doellman M."/>
            <person name="Sun Y."/>
            <person name="Barcenas-Pena A."/>
            <person name="Lumbsch H.T."/>
            <person name="Grewe F."/>
        </authorList>
    </citation>
    <scope>NUCLEOTIDE SEQUENCE [LARGE SCALE GENOMIC DNA]</scope>
    <source>
        <strain evidence="2 3">Mercado 3170</strain>
    </source>
</reference>
<protein>
    <submittedName>
        <fullName evidence="2">Uncharacterized protein</fullName>
    </submittedName>
</protein>
<dbReference type="EMBL" id="JBEFKJ010000009">
    <property type="protein sequence ID" value="KAL2044183.1"/>
    <property type="molecule type" value="Genomic_DNA"/>
</dbReference>
<feature type="compositionally biased region" description="Polar residues" evidence="1">
    <location>
        <begin position="39"/>
        <end position="60"/>
    </location>
</feature>
<gene>
    <name evidence="2" type="ORF">N7G274_002888</name>
</gene>
<feature type="compositionally biased region" description="Basic and acidic residues" evidence="1">
    <location>
        <begin position="1"/>
        <end position="10"/>
    </location>
</feature>
<dbReference type="Proteomes" id="UP001590950">
    <property type="component" value="Unassembled WGS sequence"/>
</dbReference>
<feature type="region of interest" description="Disordered" evidence="1">
    <location>
        <begin position="1"/>
        <end position="20"/>
    </location>
</feature>
<sequence>MSPNNRRSERSLSASPSRPTLPTLAFASAMKAPYKASVSPPSTTFSSHFCASPRSQTSTGSSDMSLSPVSSASSTSSDLSLSPIISPSSLSTSSYLNCATPDWPQRTLLTPLSSFCGSAANSYISDEDLMDLSLDDLCNDTSVQTCIEPEISWEQTKQPPLVLQSMPTVARRAPPPAPKRRRKTSPLARRKVTLAMSPIAEGPE</sequence>
<name>A0ABR4AL72_9LECA</name>
<feature type="region of interest" description="Disordered" evidence="1">
    <location>
        <begin position="35"/>
        <end position="81"/>
    </location>
</feature>
<accession>A0ABR4AL72</accession>
<evidence type="ECO:0000313" key="2">
    <source>
        <dbReference type="EMBL" id="KAL2044183.1"/>
    </source>
</evidence>
<keyword evidence="3" id="KW-1185">Reference proteome</keyword>
<organism evidence="2 3">
    <name type="scientific">Stereocaulon virgatum</name>
    <dbReference type="NCBI Taxonomy" id="373712"/>
    <lineage>
        <taxon>Eukaryota</taxon>
        <taxon>Fungi</taxon>
        <taxon>Dikarya</taxon>
        <taxon>Ascomycota</taxon>
        <taxon>Pezizomycotina</taxon>
        <taxon>Lecanoromycetes</taxon>
        <taxon>OSLEUM clade</taxon>
        <taxon>Lecanoromycetidae</taxon>
        <taxon>Lecanorales</taxon>
        <taxon>Lecanorineae</taxon>
        <taxon>Stereocaulaceae</taxon>
        <taxon>Stereocaulon</taxon>
    </lineage>
</organism>
<feature type="compositionally biased region" description="Low complexity" evidence="1">
    <location>
        <begin position="61"/>
        <end position="81"/>
    </location>
</feature>